<comment type="caution">
    <text evidence="2">The sequence shown here is derived from an EMBL/GenBank/DDBJ whole genome shotgun (WGS) entry which is preliminary data.</text>
</comment>
<name>A0AAP4BBZ7_9FIRM</name>
<evidence type="ECO:0000313" key="2">
    <source>
        <dbReference type="EMBL" id="MDI9241821.1"/>
    </source>
</evidence>
<accession>A0AAP4BBZ7</accession>
<sequence length="545" mass="58998">MSIKKILGSLLALCLMLSLLPSAAYAVDSQGNSGTFTAASMNVDGLPNSILGISINSDGPGSDGTKAISAKLNEMQWDIIGVSEDFNYNTELLSSLSSYSSGTHRGGISGLRNNTDGLNLLWKNTISVTGEKWTSWNTYYSTGIFGTGNGADGMIDKGYRFYQATVAEGVTVDVYILHMDADSDAGDISARESQLTQLADAIKASDNKNPIIVMGDTNCRYTREHLETLFIDAINADSRFTIQDAWVEKVRNGVYPTYGADAIVAKDKGGSYDYPEAEIVDKLFYINNTDSAVTLTANSYSVVTTFTDSEGTALADHWPILVDFAYTVKGQEHTHSYTLTSETAPTCTEPGSKTYTCSACDDSYTETITAQGHAYENGVCTRCGDPDPDAATGAEPVYTLGDSTTEIISGEKYAIVFPSAIPYSLNHSESGAISAGTIRLTKEDEVPADLIWTLTKQDKGYTISAEINGETKYLARTKNLTNGGYKIALQDDPFVWTVTASDSNGRLRVTTKVISRTYTLRYYTTKTGWIVAGRGDDIQIYQVNR</sequence>
<evidence type="ECO:0000313" key="3">
    <source>
        <dbReference type="Proteomes" id="UP001300383"/>
    </source>
</evidence>
<proteinExistence type="predicted"/>
<gene>
    <name evidence="2" type="ORF">QJ036_04915</name>
</gene>
<feature type="chain" id="PRO_5042878034" description="Endonuclease/exonuclease/phosphatase domain-containing protein" evidence="1">
    <location>
        <begin position="27"/>
        <end position="545"/>
    </location>
</feature>
<dbReference type="RefSeq" id="WP_283230326.1">
    <property type="nucleotide sequence ID" value="NZ_JASGBQ010000005.1"/>
</dbReference>
<protein>
    <recommendedName>
        <fullName evidence="4">Endonuclease/exonuclease/phosphatase domain-containing protein</fullName>
    </recommendedName>
</protein>
<evidence type="ECO:0000256" key="1">
    <source>
        <dbReference type="SAM" id="SignalP"/>
    </source>
</evidence>
<dbReference type="InterPro" id="IPR036691">
    <property type="entry name" value="Endo/exonu/phosph_ase_sf"/>
</dbReference>
<organism evidence="2 3">
    <name type="scientific">Fusibacillus kribbianus</name>
    <dbReference type="NCBI Taxonomy" id="3044208"/>
    <lineage>
        <taxon>Bacteria</taxon>
        <taxon>Bacillati</taxon>
        <taxon>Bacillota</taxon>
        <taxon>Clostridia</taxon>
        <taxon>Lachnospirales</taxon>
        <taxon>Lachnospiraceae</taxon>
        <taxon>Fusibacillus</taxon>
    </lineage>
</organism>
<dbReference type="Proteomes" id="UP001300383">
    <property type="component" value="Unassembled WGS sequence"/>
</dbReference>
<dbReference type="SUPFAM" id="SSF56219">
    <property type="entry name" value="DNase I-like"/>
    <property type="match status" value="1"/>
</dbReference>
<feature type="signal peptide" evidence="1">
    <location>
        <begin position="1"/>
        <end position="26"/>
    </location>
</feature>
<dbReference type="AlphaFoldDB" id="A0AAP4BBZ7"/>
<evidence type="ECO:0008006" key="4">
    <source>
        <dbReference type="Google" id="ProtNLM"/>
    </source>
</evidence>
<reference evidence="2 3" key="1">
    <citation type="submission" date="2023-05" db="EMBL/GenBank/DDBJ databases">
        <title>[ruminococcus] sp. nov., isolated from a pig farm feces dump.</title>
        <authorList>
            <person name="Chang Y.-H."/>
        </authorList>
    </citation>
    <scope>NUCLEOTIDE SEQUENCE [LARGE SCALE GENOMIC DNA]</scope>
    <source>
        <strain evidence="2 3">YH-rum2234</strain>
    </source>
</reference>
<keyword evidence="1" id="KW-0732">Signal</keyword>
<dbReference type="EMBL" id="JASGBQ010000005">
    <property type="protein sequence ID" value="MDI9241821.1"/>
    <property type="molecule type" value="Genomic_DNA"/>
</dbReference>
<keyword evidence="3" id="KW-1185">Reference proteome</keyword>
<dbReference type="Gene3D" id="3.60.10.10">
    <property type="entry name" value="Endonuclease/exonuclease/phosphatase"/>
    <property type="match status" value="1"/>
</dbReference>